<sequence length="1619" mass="177975">MMKKRKERNLKELYFITDRLSEPEITPILRGSCQMQGPGDELDHDKRISMEPSPAKKKTRKSSTDDSLQIREEPGKCNMCAAPCTSCVHFGQTVSFMESKIGDELSGEICNGKKANYCSSSDAEVLPLLKSRACEQQHTGSETSNLFCASSSHDSFPENAESKASVRTPDAAEVFDNIELLPQLSSESSRTIHNGKLHAKQCKVAVQGVFVSSDKSIPLDMGEKTSKQYEEQQRLECHDYIISCVTSVKDANEPVSDRNVDSDRKNTSALARNSPAEGFEKAVQDQTEPDFITGCQCEGEENQNDISRPTTCRKHSFQDSSGFTSGTVGFSHTSDPSETPSSNDFNVINSTPKFQPPCARSQSGNSLFGCGYSKDSGETVNCQPQEEPVADRNVGHVESLVVGPMGASSADVHKFSALDSASVLPDNEHNKSSLVGNNSSSEVPVKIHPCQENDIAVESDKPPETSAKSSDLNQQFEKSSSSPEPTGRQEEHPLQSQPISKIEHSASDTLEDDVKVCDICGDTGREEMLATCSRCNDGAEHIYCMPIMLHKVPESDWLCEECQLKKDSEKRKLVKTEVVSETPKSSSLGEKGPFPKSKNKAQKAVGNQAIKAMATPKVPTERHVENMKVASILNKDAVETTVGSPGTASSKRAALSQENSFKNLNVGKLKPLHPVASPTSCFANGSQETIHLLASSTPYASWKQERLHSSLSRSFTVNNSKPKAKEIHDVSQKQKLAREFSSGVTRKEGLIQTFSKNLSFKSTTSGLSNTDDSDAKLQSDISSCSDNSRVMKQGKKQNIIERKKSYLSNRPASPMAGTTTSLTKGAKHDERLCTSSKSTIFTARKGSENMVASDGSGDVKKQSSVLSCPSVIPSFSGMCNSEEQKQCQVGTEKDITASSSRAFGESHGRAEILQRDGLRQIWESMNHDGKTTDPSSLRCYEQNAIGKTVQCHPCKEVGHVSQFCRGSSTLKASTERSFRVVTNKRNKWENMEAAAMSSDEAKLKPHLMSMPLNASIPGNPSRISAIPEHDYIWQGCFEVHRSGRLPGFYDGIQAHLSTCASPKVLGVVNKFSQKVQLEEVSRLSAWPVQFHGNFVTEDNIALYIFAKDLESYKRYYKQLLENMLKNDLALKGNFDGIEFLIFPSNCLPEKSQRWNRLLFFWAVFIGKSINCSGNPCATQKKPFGATVDVEPLVQQMPTLVKAEVTISQKISMQGIMQSELSICDSLPKEPDADKTSNMDLSSLSFSAREDVNCYTKASSLDQISRNFRECSKASDVLLLSENSSFPPPEIFTAESVEQMTGLPATCSLSRTMNSNVLLFSDKKNSGMSQKEIYRDSRNKKSIELQPDIQATNAQIDLYKDKSVPMNTDTLNWRQSDLTSISPDEQDASPDSSKIFPVSSSHQFVNSNGTASKASVRISMKTNQAVAWSENKNSITIYGENENKKIKLSNDSSSQEQIPRERFLSKMCGYQDKEQTDACNYEDGFKTAESSLFPVDLGPVRNLKSGSTIPWKIPADNAKLLQSDYPNLDLALGTEKKPLEQEVLPSFIQVEDNRSSQNEHIDPSTSDAGNDASASLSLSLAFPLSEKEQTEEHVSRTMPRLAKRHPVNTSLLLFGGLTDT</sequence>
<name>A0ACC2MVY8_PERAE</name>
<proteinExistence type="predicted"/>
<gene>
    <name evidence="1" type="ORF">MRB53_003000</name>
</gene>
<dbReference type="Proteomes" id="UP001234297">
    <property type="component" value="Chromosome 1"/>
</dbReference>
<keyword evidence="2" id="KW-1185">Reference proteome</keyword>
<reference evidence="1 2" key="1">
    <citation type="journal article" date="2022" name="Hortic Res">
        <title>A haplotype resolved chromosomal level avocado genome allows analysis of novel avocado genes.</title>
        <authorList>
            <person name="Nath O."/>
            <person name="Fletcher S.J."/>
            <person name="Hayward A."/>
            <person name="Shaw L.M."/>
            <person name="Masouleh A.K."/>
            <person name="Furtado A."/>
            <person name="Henry R.J."/>
            <person name="Mitter N."/>
        </authorList>
    </citation>
    <scope>NUCLEOTIDE SEQUENCE [LARGE SCALE GENOMIC DNA]</scope>
    <source>
        <strain evidence="2">cv. Hass</strain>
    </source>
</reference>
<organism evidence="1 2">
    <name type="scientific">Persea americana</name>
    <name type="common">Avocado</name>
    <dbReference type="NCBI Taxonomy" id="3435"/>
    <lineage>
        <taxon>Eukaryota</taxon>
        <taxon>Viridiplantae</taxon>
        <taxon>Streptophyta</taxon>
        <taxon>Embryophyta</taxon>
        <taxon>Tracheophyta</taxon>
        <taxon>Spermatophyta</taxon>
        <taxon>Magnoliopsida</taxon>
        <taxon>Magnoliidae</taxon>
        <taxon>Laurales</taxon>
        <taxon>Lauraceae</taxon>
        <taxon>Persea</taxon>
    </lineage>
</organism>
<comment type="caution">
    <text evidence="1">The sequence shown here is derived from an EMBL/GenBank/DDBJ whole genome shotgun (WGS) entry which is preliminary data.</text>
</comment>
<accession>A0ACC2MVY8</accession>
<dbReference type="EMBL" id="CM056809">
    <property type="protein sequence ID" value="KAJ8649977.1"/>
    <property type="molecule type" value="Genomic_DNA"/>
</dbReference>
<evidence type="ECO:0000313" key="1">
    <source>
        <dbReference type="EMBL" id="KAJ8649977.1"/>
    </source>
</evidence>
<evidence type="ECO:0000313" key="2">
    <source>
        <dbReference type="Proteomes" id="UP001234297"/>
    </source>
</evidence>
<protein>
    <submittedName>
        <fullName evidence="1">Uncharacterized protein</fullName>
    </submittedName>
</protein>